<proteinExistence type="predicted"/>
<comment type="caution">
    <text evidence="6">The sequence shown here is derived from an EMBL/GenBank/DDBJ whole genome shotgun (WGS) entry which is preliminary data.</text>
</comment>
<dbReference type="EC" id="2.7.13.3" evidence="2"/>
<dbReference type="Proteomes" id="UP000294535">
    <property type="component" value="Unassembled WGS sequence"/>
</dbReference>
<dbReference type="PROSITE" id="PS50109">
    <property type="entry name" value="HIS_KIN"/>
    <property type="match status" value="1"/>
</dbReference>
<dbReference type="SUPFAM" id="SSF55874">
    <property type="entry name" value="ATPase domain of HSP90 chaperone/DNA topoisomerase II/histidine kinase"/>
    <property type="match status" value="1"/>
</dbReference>
<dbReference type="Gene3D" id="2.130.10.10">
    <property type="entry name" value="YVTN repeat-like/Quinoprotein amine dehydrogenase"/>
    <property type="match status" value="3"/>
</dbReference>
<dbReference type="RefSeq" id="WP_133554698.1">
    <property type="nucleotide sequence ID" value="NZ_SNYF01000006.1"/>
</dbReference>
<reference evidence="6 7" key="1">
    <citation type="submission" date="2019-03" db="EMBL/GenBank/DDBJ databases">
        <title>Genomic Encyclopedia of Type Strains, Phase III (KMG-III): the genomes of soil and plant-associated and newly described type strains.</title>
        <authorList>
            <person name="Whitman W."/>
        </authorList>
    </citation>
    <scope>NUCLEOTIDE SEQUENCE [LARGE SCALE GENOMIC DNA]</scope>
    <source>
        <strain evidence="6 7">CECT 8446</strain>
    </source>
</reference>
<dbReference type="InterPro" id="IPR015943">
    <property type="entry name" value="WD40/YVTN_repeat-like_dom_sf"/>
</dbReference>
<evidence type="ECO:0000259" key="5">
    <source>
        <dbReference type="PROSITE" id="PS50109"/>
    </source>
</evidence>
<dbReference type="CDD" id="cd00082">
    <property type="entry name" value="HisKA"/>
    <property type="match status" value="1"/>
</dbReference>
<dbReference type="InterPro" id="IPR005467">
    <property type="entry name" value="His_kinase_dom"/>
</dbReference>
<keyword evidence="7" id="KW-1185">Reference proteome</keyword>
<gene>
    <name evidence="6" type="ORF">DFQ04_1687</name>
</gene>
<dbReference type="Gene3D" id="2.60.40.10">
    <property type="entry name" value="Immunoglobulins"/>
    <property type="match status" value="1"/>
</dbReference>
<dbReference type="SUPFAM" id="SSF63829">
    <property type="entry name" value="Calcium-dependent phosphotriesterase"/>
    <property type="match status" value="2"/>
</dbReference>
<dbReference type="Pfam" id="PF02518">
    <property type="entry name" value="HATPase_c"/>
    <property type="match status" value="1"/>
</dbReference>
<dbReference type="SUPFAM" id="SSF47384">
    <property type="entry name" value="Homodimeric domain of signal transducing histidine kinase"/>
    <property type="match status" value="1"/>
</dbReference>
<feature type="domain" description="Histidine kinase" evidence="5">
    <location>
        <begin position="999"/>
        <end position="1243"/>
    </location>
</feature>
<keyword evidence="3" id="KW-0597">Phosphoprotein</keyword>
<dbReference type="Gene3D" id="1.10.287.130">
    <property type="match status" value="1"/>
</dbReference>
<dbReference type="EMBL" id="SNYF01000006">
    <property type="protein sequence ID" value="TDQ17039.1"/>
    <property type="molecule type" value="Genomic_DNA"/>
</dbReference>
<evidence type="ECO:0000313" key="7">
    <source>
        <dbReference type="Proteomes" id="UP000294535"/>
    </source>
</evidence>
<dbReference type="InterPro" id="IPR003661">
    <property type="entry name" value="HisK_dim/P_dom"/>
</dbReference>
<dbReference type="PANTHER" id="PTHR43065">
    <property type="entry name" value="SENSOR HISTIDINE KINASE"/>
    <property type="match status" value="1"/>
</dbReference>
<evidence type="ECO:0000256" key="4">
    <source>
        <dbReference type="SAM" id="Phobius"/>
    </source>
</evidence>
<dbReference type="OrthoDB" id="9806995at2"/>
<dbReference type="InterPro" id="IPR011110">
    <property type="entry name" value="Reg_prop"/>
</dbReference>
<dbReference type="InterPro" id="IPR004358">
    <property type="entry name" value="Sig_transdc_His_kin-like_C"/>
</dbReference>
<dbReference type="InterPro" id="IPR036890">
    <property type="entry name" value="HATPase_C_sf"/>
</dbReference>
<keyword evidence="4" id="KW-1133">Transmembrane helix</keyword>
<comment type="catalytic activity">
    <reaction evidence="1">
        <text>ATP + protein L-histidine = ADP + protein N-phospho-L-histidine.</text>
        <dbReference type="EC" id="2.7.13.3"/>
    </reaction>
</comment>
<dbReference type="GO" id="GO:0000155">
    <property type="term" value="F:phosphorelay sensor kinase activity"/>
    <property type="evidence" value="ECO:0007669"/>
    <property type="project" value="InterPro"/>
</dbReference>
<dbReference type="PRINTS" id="PR00344">
    <property type="entry name" value="BCTRLSENSOR"/>
</dbReference>
<dbReference type="Gene3D" id="3.30.565.10">
    <property type="entry name" value="Histidine kinase-like ATPase, C-terminal domain"/>
    <property type="match status" value="1"/>
</dbReference>
<accession>A0A4R6T4Y0</accession>
<dbReference type="InterPro" id="IPR003594">
    <property type="entry name" value="HATPase_dom"/>
</dbReference>
<keyword evidence="4" id="KW-0812">Transmembrane</keyword>
<organism evidence="6 7">
    <name type="scientific">Algoriphagus boseongensis</name>
    <dbReference type="NCBI Taxonomy" id="1442587"/>
    <lineage>
        <taxon>Bacteria</taxon>
        <taxon>Pseudomonadati</taxon>
        <taxon>Bacteroidota</taxon>
        <taxon>Cytophagia</taxon>
        <taxon>Cytophagales</taxon>
        <taxon>Cyclobacteriaceae</taxon>
        <taxon>Algoriphagus</taxon>
    </lineage>
</organism>
<dbReference type="InterPro" id="IPR011123">
    <property type="entry name" value="Y_Y_Y"/>
</dbReference>
<dbReference type="InterPro" id="IPR013783">
    <property type="entry name" value="Ig-like_fold"/>
</dbReference>
<evidence type="ECO:0000313" key="6">
    <source>
        <dbReference type="EMBL" id="TDQ17039.1"/>
    </source>
</evidence>
<dbReference type="Pfam" id="PF07495">
    <property type="entry name" value="Y_Y_Y"/>
    <property type="match status" value="1"/>
</dbReference>
<protein>
    <recommendedName>
        <fullName evidence="2">histidine kinase</fullName>
        <ecNumber evidence="2">2.7.13.3</ecNumber>
    </recommendedName>
</protein>
<dbReference type="PANTHER" id="PTHR43065:SF42">
    <property type="entry name" value="TWO-COMPONENT SENSOR PPRA"/>
    <property type="match status" value="1"/>
</dbReference>
<evidence type="ECO:0000256" key="1">
    <source>
        <dbReference type="ARBA" id="ARBA00000085"/>
    </source>
</evidence>
<evidence type="ECO:0000256" key="3">
    <source>
        <dbReference type="ARBA" id="ARBA00022553"/>
    </source>
</evidence>
<evidence type="ECO:0000256" key="2">
    <source>
        <dbReference type="ARBA" id="ARBA00012438"/>
    </source>
</evidence>
<dbReference type="SMART" id="SM00387">
    <property type="entry name" value="HATPase_c"/>
    <property type="match status" value="1"/>
</dbReference>
<keyword evidence="4" id="KW-0472">Membrane</keyword>
<dbReference type="Pfam" id="PF07494">
    <property type="entry name" value="Reg_prop"/>
    <property type="match status" value="1"/>
</dbReference>
<dbReference type="AlphaFoldDB" id="A0A4R6T4Y0"/>
<dbReference type="SMART" id="SM00388">
    <property type="entry name" value="HisKA"/>
    <property type="match status" value="1"/>
</dbReference>
<name>A0A4R6T4Y0_9BACT</name>
<sequence>MAPSIPIRKIISGKSLLLLAFLPLTFFSCSQREEIPFPENPNGWETPKPIPFSFPAEQTIQWDTIDSQYAPKKTTFPFVISQMPSKPFVVNDFKPLANPITEIPFDRDQLKKIEINWDTLKSNPIKVRKFLSDPPRILAASNPSVWRGGTSGMVKLGQAEGMIGNRILAMASDSLGVTWITTEQGLHKYDGEFFSFYNFFQKDVTGAIETLSDLIMEEDGSLLISSQSSGIYRFNPNLDLVEHYQMSHGFIRIKRDKSGQLWGAINTLYKIDLAEKKETPLPISSPNNDLSVSFGVEEDRDNNLWVGYNNTIGIVSPDRKSISLIGINEGLQIGVPFEFLEDKTGTLWISSFSPNAHGISLKDQKIKKIGSEQGFNGQPFSINQDFKDRLWFSANDTIFVLDPIQQTSRKIHTGSTLRRTQFPPASQLKEDGMLLQGTQADGILIYDTKGMMPEHFTTDQGLESNDVWGIAEDDQGRVYLSTYAGLDIYDPKTKRLHLFKLPSTISTNSSRRIRNIGERKFLYTAVGGFGIFDLDTQKIDWYDSRNTDINTVFFNGLVSKDNKFWFGGGLGVNVFDPVSGIWLSLGKAQGLAGNLAFVLEEDRQGRIWVASDTGLSILDPVKNTIRNIKKESGLPSDYTSMIYQNEAGEMIVGTDEGLSIFNPTFSEITHIGLKNGLIPPALYDIVENKGIIHIGSERGIIRVFRPTEQMPSQPWEFYNYGIAEGFPYVDFNQSTAKVLRNGQVWWGASPILTATLQEPILDLSPPKVHLSGIKIMDQQNHFIRIADIKEKLGKEDTLWTSNEGKFFLADGLPADSGYYVNNKFRWEGTLNFTGLPINLEVPHDQNSISFEFVNSTPRGRDKIQYSYILEGMDNSWSKPSSKSTSRIYYNLTPGTYTFKVASSDFNRRWSAPDTFTFTVLPPWNQTWWAYLIFLGIGGGIIYSVVQVRSAYLKKENRVLEEKVQHRTEQLKKSLEDLKTTQSQLIHSEKMASLGELTAGIAHEIQNPLNFVNNFSEVSAELLDELNEEIEQGNMEEVKAIAEDLKDNLVKISHHGKRADSIVKGMLAHSRGNSSQKSPTELNALLDECLRLSFHGSKAKDKGLKSDFKLDLDPELPKIEAVQQDLGRVFLNLINNAFYAVNDRSKTAGSEFTGIVTVSSKYNPPKENKEGEILISIADNGSGIPDSIKDKIFQPFFTTKPTGLGTGLGLSLSYDILKAHGGELKVESQEGRGTEFTIRFTLNID</sequence>
<feature type="transmembrane region" description="Helical" evidence="4">
    <location>
        <begin position="927"/>
        <end position="945"/>
    </location>
</feature>
<dbReference type="InterPro" id="IPR036097">
    <property type="entry name" value="HisK_dim/P_sf"/>
</dbReference>